<dbReference type="Gene3D" id="2.20.25.10">
    <property type="match status" value="1"/>
</dbReference>
<dbReference type="GO" id="GO:0030488">
    <property type="term" value="P:tRNA methylation"/>
    <property type="evidence" value="ECO:0007669"/>
    <property type="project" value="TreeGrafter"/>
</dbReference>
<sequence>MKLLTLNFLTCALKSCKSSPASFPLHPRDAVLEITESEPNIAFLRNILPRLMWEELRGLASELGLPELPSTPPSREDLVDGNAAEAEAASDSEVSISQVGRDLHRLLLETGIAEGVLVCAVCGHEYQVKEGVANFLLPGHLV</sequence>
<dbReference type="PANTHER" id="PTHR12773:SF0">
    <property type="entry name" value="MULTIFUNCTIONAL METHYLTRANSFERASE SUBUNIT TRM112-LIKE PROTEIN"/>
    <property type="match status" value="1"/>
</dbReference>
<dbReference type="InterPro" id="IPR039127">
    <property type="entry name" value="Trm112"/>
</dbReference>
<proteinExistence type="inferred from homology"/>
<dbReference type="GO" id="GO:0070476">
    <property type="term" value="P:rRNA (guanine-N7)-methylation"/>
    <property type="evidence" value="ECO:0007669"/>
    <property type="project" value="TreeGrafter"/>
</dbReference>
<dbReference type="Pfam" id="PF03966">
    <property type="entry name" value="Trm112p"/>
    <property type="match status" value="1"/>
</dbReference>
<feature type="region of interest" description="Disordered" evidence="2">
    <location>
        <begin position="64"/>
        <end position="91"/>
    </location>
</feature>
<protein>
    <recommendedName>
        <fullName evidence="5">Trm112p-domain-containing protein</fullName>
    </recommendedName>
</protein>
<evidence type="ECO:0008006" key="5">
    <source>
        <dbReference type="Google" id="ProtNLM"/>
    </source>
</evidence>
<dbReference type="EMBL" id="JAGMWT010000003">
    <property type="protein sequence ID" value="KAH7131942.1"/>
    <property type="molecule type" value="Genomic_DNA"/>
</dbReference>
<dbReference type="AlphaFoldDB" id="A0A9P9ISS0"/>
<comment type="caution">
    <text evidence="3">The sequence shown here is derived from an EMBL/GenBank/DDBJ whole genome shotgun (WGS) entry which is preliminary data.</text>
</comment>
<dbReference type="OrthoDB" id="2187549at2759"/>
<dbReference type="Proteomes" id="UP000700596">
    <property type="component" value="Unassembled WGS sequence"/>
</dbReference>
<keyword evidence="4" id="KW-1185">Reference proteome</keyword>
<dbReference type="InterPro" id="IPR005651">
    <property type="entry name" value="Trm112-like"/>
</dbReference>
<name>A0A9P9ISS0_9PLEO</name>
<evidence type="ECO:0000256" key="1">
    <source>
        <dbReference type="ARBA" id="ARBA00007980"/>
    </source>
</evidence>
<gene>
    <name evidence="3" type="ORF">B0J11DRAFT_520398</name>
</gene>
<evidence type="ECO:0000256" key="2">
    <source>
        <dbReference type="SAM" id="MobiDB-lite"/>
    </source>
</evidence>
<evidence type="ECO:0000313" key="3">
    <source>
        <dbReference type="EMBL" id="KAH7131942.1"/>
    </source>
</evidence>
<accession>A0A9P9ISS0</accession>
<dbReference type="GO" id="GO:0046982">
    <property type="term" value="F:protein heterodimerization activity"/>
    <property type="evidence" value="ECO:0007669"/>
    <property type="project" value="InterPro"/>
</dbReference>
<dbReference type="PANTHER" id="PTHR12773">
    <property type="entry name" value="UPF0315 PROTEIN-RELATED"/>
    <property type="match status" value="1"/>
</dbReference>
<comment type="similarity">
    <text evidence="1">Belongs to the TRM112 family.</text>
</comment>
<reference evidence="3" key="1">
    <citation type="journal article" date="2021" name="Nat. Commun.">
        <title>Genetic determinants of endophytism in the Arabidopsis root mycobiome.</title>
        <authorList>
            <person name="Mesny F."/>
            <person name="Miyauchi S."/>
            <person name="Thiergart T."/>
            <person name="Pickel B."/>
            <person name="Atanasova L."/>
            <person name="Karlsson M."/>
            <person name="Huettel B."/>
            <person name="Barry K.W."/>
            <person name="Haridas S."/>
            <person name="Chen C."/>
            <person name="Bauer D."/>
            <person name="Andreopoulos W."/>
            <person name="Pangilinan J."/>
            <person name="LaButti K."/>
            <person name="Riley R."/>
            <person name="Lipzen A."/>
            <person name="Clum A."/>
            <person name="Drula E."/>
            <person name="Henrissat B."/>
            <person name="Kohler A."/>
            <person name="Grigoriev I.V."/>
            <person name="Martin F.M."/>
            <person name="Hacquard S."/>
        </authorList>
    </citation>
    <scope>NUCLEOTIDE SEQUENCE</scope>
    <source>
        <strain evidence="3">MPI-CAGE-CH-0243</strain>
    </source>
</reference>
<evidence type="ECO:0000313" key="4">
    <source>
        <dbReference type="Proteomes" id="UP000700596"/>
    </source>
</evidence>
<organism evidence="3 4">
    <name type="scientific">Dendryphion nanum</name>
    <dbReference type="NCBI Taxonomy" id="256645"/>
    <lineage>
        <taxon>Eukaryota</taxon>
        <taxon>Fungi</taxon>
        <taxon>Dikarya</taxon>
        <taxon>Ascomycota</taxon>
        <taxon>Pezizomycotina</taxon>
        <taxon>Dothideomycetes</taxon>
        <taxon>Pleosporomycetidae</taxon>
        <taxon>Pleosporales</taxon>
        <taxon>Torulaceae</taxon>
        <taxon>Dendryphion</taxon>
    </lineage>
</organism>